<evidence type="ECO:0000313" key="3">
    <source>
        <dbReference type="Proteomes" id="UP000187464"/>
    </source>
</evidence>
<dbReference type="PANTHER" id="PTHR43881:SF1">
    <property type="entry name" value="GAMMA-GLUTAMYLTRANSPEPTIDASE (AFU_ORTHOLOGUE AFUA_4G13580)"/>
    <property type="match status" value="1"/>
</dbReference>
<sequence>MIRRYFFTITVCAVSFCAVLAQSTQKPPLHGKHWMSITGKPLAATAGSMIFQQGGNAVDAACAMLAATCTMWDVLSWGGETQALIYNPINGKVLAINALGVAPSGATVSFFKDKGYAFPPEYGPLAAVTPGTPGGLCYMLAEYGTLSLEEVLAPAMEMARGYPIDAQTANSIERNKERIKEWPYSKAVFLPHAGGQREAPAAGEIFVQEDLLHTLDKMVEAEQEAIRQGKDRKEAIKAAQDRFYKGDIAEEFVRGSREQGGLITLEDLAGWEPIEEVPLHTTYKDIEVYKLQEWTQGPMLLQALNILENFDLQEMGYNSARYIHTIYQSMNLAFADRDFYYGDPYFSPESPIRGLLSKEYARARSKEIRQDKNDNRVMPGNPYAYEGKNNPYEALLKQRSHLTDTTIIDPEVKDFVPRHDAGRYIVDDERFYHAEISSVNGYQDRLYQDRLTRGTTSIVAADKEGWVVSVTPSGGWIPACIAGRTGIGMSQRMQSFVLDSILNPFNVVEPGKRPRVTLTPSLALKDGRPFLAFAVQGGDTQEQNLLQFFLNVVEFGMTVQQASEAANINSNQLWLSLGGIRFEDRMPRPGSILLRQDTKKEVIYELKKMGYEIQLGNRTSGPINAIFLDNEHGSFWGGSSNHGEDYGIGW</sequence>
<feature type="signal peptide" evidence="1">
    <location>
        <begin position="1"/>
        <end position="21"/>
    </location>
</feature>
<dbReference type="PANTHER" id="PTHR43881">
    <property type="entry name" value="GAMMA-GLUTAMYLTRANSPEPTIDASE (AFU_ORTHOLOGUE AFUA_4G13580)"/>
    <property type="match status" value="1"/>
</dbReference>
<dbReference type="KEGG" id="psac:PSM36_0795"/>
<evidence type="ECO:0000313" key="2">
    <source>
        <dbReference type="EMBL" id="SCD19621.1"/>
    </source>
</evidence>
<dbReference type="Proteomes" id="UP000187464">
    <property type="component" value="Chromosome I"/>
</dbReference>
<dbReference type="GO" id="GO:0016740">
    <property type="term" value="F:transferase activity"/>
    <property type="evidence" value="ECO:0007669"/>
    <property type="project" value="UniProtKB-KW"/>
</dbReference>
<dbReference type="AlphaFoldDB" id="A0A1R3SVN1"/>
<protein>
    <submittedName>
        <fullName evidence="2">Gamma-glutamyltransferase</fullName>
    </submittedName>
</protein>
<dbReference type="RefSeq" id="WP_076929037.1">
    <property type="nucleotide sequence ID" value="NZ_LT605205.1"/>
</dbReference>
<dbReference type="InterPro" id="IPR043137">
    <property type="entry name" value="GGT_ssub_C"/>
</dbReference>
<dbReference type="Gene3D" id="1.10.246.130">
    <property type="match status" value="1"/>
</dbReference>
<evidence type="ECO:0000256" key="1">
    <source>
        <dbReference type="SAM" id="SignalP"/>
    </source>
</evidence>
<proteinExistence type="predicted"/>
<organism evidence="2 3">
    <name type="scientific">Proteiniphilum saccharofermentans</name>
    <dbReference type="NCBI Taxonomy" id="1642647"/>
    <lineage>
        <taxon>Bacteria</taxon>
        <taxon>Pseudomonadati</taxon>
        <taxon>Bacteroidota</taxon>
        <taxon>Bacteroidia</taxon>
        <taxon>Bacteroidales</taxon>
        <taxon>Dysgonomonadaceae</taxon>
        <taxon>Proteiniphilum</taxon>
    </lineage>
</organism>
<dbReference type="Pfam" id="PF01019">
    <property type="entry name" value="G_glu_transpept"/>
    <property type="match status" value="1"/>
</dbReference>
<dbReference type="EMBL" id="LT605205">
    <property type="protein sequence ID" value="SCD19621.1"/>
    <property type="molecule type" value="Genomic_DNA"/>
</dbReference>
<keyword evidence="3" id="KW-1185">Reference proteome</keyword>
<keyword evidence="2" id="KW-0808">Transferase</keyword>
<dbReference type="PRINTS" id="PR01210">
    <property type="entry name" value="GGTRANSPTASE"/>
</dbReference>
<dbReference type="InterPro" id="IPR029055">
    <property type="entry name" value="Ntn_hydrolases_N"/>
</dbReference>
<reference evidence="2 3" key="1">
    <citation type="submission" date="2016-08" db="EMBL/GenBank/DDBJ databases">
        <authorList>
            <person name="Seilhamer J.J."/>
        </authorList>
    </citation>
    <scope>NUCLEOTIDE SEQUENCE [LARGE SCALE GENOMIC DNA]</scope>
    <source>
        <strain evidence="2">M3/6</strain>
    </source>
</reference>
<accession>A0A1R3SVN1</accession>
<dbReference type="STRING" id="1642647.PSM36_0795"/>
<dbReference type="Gene3D" id="3.60.20.40">
    <property type="match status" value="1"/>
</dbReference>
<feature type="chain" id="PRO_5012571246" evidence="1">
    <location>
        <begin position="22"/>
        <end position="650"/>
    </location>
</feature>
<gene>
    <name evidence="2" type="ORF">PSM36_0795</name>
</gene>
<dbReference type="SUPFAM" id="SSF56235">
    <property type="entry name" value="N-terminal nucleophile aminohydrolases (Ntn hydrolases)"/>
    <property type="match status" value="1"/>
</dbReference>
<dbReference type="InterPro" id="IPR052896">
    <property type="entry name" value="GGT-like_enzyme"/>
</dbReference>
<keyword evidence="1" id="KW-0732">Signal</keyword>
<name>A0A1R3SVN1_9BACT</name>
<dbReference type="InterPro" id="IPR043138">
    <property type="entry name" value="GGT_lsub"/>
</dbReference>